<dbReference type="PANTHER" id="PTHR46401">
    <property type="entry name" value="GLYCOSYLTRANSFERASE WBBK-RELATED"/>
    <property type="match status" value="1"/>
</dbReference>
<dbReference type="EMBL" id="FZNT01000011">
    <property type="protein sequence ID" value="SNR74650.1"/>
    <property type="molecule type" value="Genomic_DNA"/>
</dbReference>
<keyword evidence="4" id="KW-1185">Reference proteome</keyword>
<keyword evidence="1 3" id="KW-0808">Transferase</keyword>
<feature type="domain" description="Glycosyl transferase family 1" evidence="2">
    <location>
        <begin position="188"/>
        <end position="343"/>
    </location>
</feature>
<dbReference type="RefSeq" id="WP_089382727.1">
    <property type="nucleotide sequence ID" value="NZ_FZNT01000011.1"/>
</dbReference>
<dbReference type="OrthoDB" id="9790710at2"/>
<protein>
    <submittedName>
        <fullName evidence="3">Glycosyltransferase involved in cell wall bisynthesis</fullName>
    </submittedName>
</protein>
<dbReference type="Proteomes" id="UP000198384">
    <property type="component" value="Unassembled WGS sequence"/>
</dbReference>
<organism evidence="3 4">
    <name type="scientific">Lutibacter agarilyticus</name>
    <dbReference type="NCBI Taxonomy" id="1109740"/>
    <lineage>
        <taxon>Bacteria</taxon>
        <taxon>Pseudomonadati</taxon>
        <taxon>Bacteroidota</taxon>
        <taxon>Flavobacteriia</taxon>
        <taxon>Flavobacteriales</taxon>
        <taxon>Flavobacteriaceae</taxon>
        <taxon>Lutibacter</taxon>
    </lineage>
</organism>
<dbReference type="Gene3D" id="3.40.50.2000">
    <property type="entry name" value="Glycogen Phosphorylase B"/>
    <property type="match status" value="2"/>
</dbReference>
<evidence type="ECO:0000313" key="3">
    <source>
        <dbReference type="EMBL" id="SNR74650.1"/>
    </source>
</evidence>
<gene>
    <name evidence="3" type="ORF">SAMN06265371_11111</name>
</gene>
<proteinExistence type="predicted"/>
<name>A0A238YUB0_9FLAO</name>
<dbReference type="AlphaFoldDB" id="A0A238YUB0"/>
<evidence type="ECO:0000313" key="4">
    <source>
        <dbReference type="Proteomes" id="UP000198384"/>
    </source>
</evidence>
<accession>A0A238YUB0</accession>
<sequence length="367" mass="42970">MKKSYCCIFNLAAHYRAPIYKLMDKELNCDFYIGDRVFNPIKKMDYSELYGFKKNLKFTPIMGGFYWQKGAVQLVFKKIYSHFILIGEPHCISTWLILIFAKILNKETFVWTHGWYGRENILKKVLKKIFFSLSTKVLLYGDYAKKLMEKEGFKKNKMICIYNSLDYDKQISIRKKLKSSEIYLNYFRNEAPVILYIGRIQKVKKLDLLIESINKLNDRGSNCNLIIIGEKSEEISFLNNIIGNERNIWLYGPCYDENKIGELIFNASVCVSPGNVGLTAMHSLVYGTPIITHDNFSNQMPEFEAITEGLTGSFFKEDSLESLCLNIEKWIGFSDKKRDFVRNNCYRIIDEKYNPHVQIEIFKKLLK</sequence>
<reference evidence="3 4" key="1">
    <citation type="submission" date="2017-06" db="EMBL/GenBank/DDBJ databases">
        <authorList>
            <person name="Kim H.J."/>
            <person name="Triplett B.A."/>
        </authorList>
    </citation>
    <scope>NUCLEOTIDE SEQUENCE [LARGE SCALE GENOMIC DNA]</scope>
    <source>
        <strain evidence="3 4">DSM 29150</strain>
    </source>
</reference>
<dbReference type="InterPro" id="IPR001296">
    <property type="entry name" value="Glyco_trans_1"/>
</dbReference>
<evidence type="ECO:0000256" key="1">
    <source>
        <dbReference type="ARBA" id="ARBA00022679"/>
    </source>
</evidence>
<dbReference type="PANTHER" id="PTHR46401:SF2">
    <property type="entry name" value="GLYCOSYLTRANSFERASE WBBK-RELATED"/>
    <property type="match status" value="1"/>
</dbReference>
<dbReference type="Pfam" id="PF00534">
    <property type="entry name" value="Glycos_transf_1"/>
    <property type="match status" value="1"/>
</dbReference>
<dbReference type="SUPFAM" id="SSF53756">
    <property type="entry name" value="UDP-Glycosyltransferase/glycogen phosphorylase"/>
    <property type="match status" value="1"/>
</dbReference>
<dbReference type="GO" id="GO:0016757">
    <property type="term" value="F:glycosyltransferase activity"/>
    <property type="evidence" value="ECO:0007669"/>
    <property type="project" value="InterPro"/>
</dbReference>
<evidence type="ECO:0000259" key="2">
    <source>
        <dbReference type="Pfam" id="PF00534"/>
    </source>
</evidence>
<dbReference type="CDD" id="cd03801">
    <property type="entry name" value="GT4_PimA-like"/>
    <property type="match status" value="1"/>
</dbReference>